<proteinExistence type="predicted"/>
<dbReference type="Proteomes" id="UP000044602">
    <property type="component" value="Unassembled WGS sequence"/>
</dbReference>
<sequence>MQTTNAVSSSKQHGLPRSNPSPRSPVALAALLGLLPRLLPDSLVIHLSRRLASLALRLGLDADDGARGPLGYLRLGLLPRRRVALNLVFVERQRVDELALLLAQRLQDLVAALLELVVERRLKGLEPLVDDLVVVHARRVLAADTEGLALRQLGLDGLGDEGREVRRHLAEDLDEHGEELLRGQRELRRDDVEILALLADGQQNGLLHAREPNVGLEAAGEVEVGDGGDEVEDDVVVEHVVRIRLETLQVERRHEPVKVRLVEGRGLLLVELGAEVRRLVNAQRHDGRERAELVRQQREETLVEVAREGTDPRPVAAILERSQHDAGVLASQVVGRLSQVHGREGRPLPELVQLLGEAVADANVVEQLGLLFGELGEQGRHLVDVANLNVVLEEVRVLELLVRDASDGVLHDNVLLVQARELALVEVCEELQRLGTVAHAHVLGVRGNAHNAGSGQRGKVLILELLADQPGDEITRRPLAPAQRVEDALPADLTLERHLDDTQGLRKALVFLRNGRHEDVELVRRGVAHQLQIVGRVLVVAGDVQRDHLLQELFGNGVEGEEGIAVDLEELALRRVRAALAADLGPGQGRVQAEEGVEPLLDGVALGVTNRLRECDLAQRAASLETRRLLLGSAARGTVSDGGVAVGRRAWPRLLTTLVTVDGGGHKDEVGTHELADEGQRNGGGLIDDDQLGLAKNVSVLRPDVLDGLAVLPVDVDANNRLVEVGVRGLNDRVVGVVGVAQGVKTLEDELEERLQVLWRGRRDENVAVSVGHGGSDGHTHGSRLATTSRRRQGDCAAQRLLGNGVDECQEGLGLVDSLGEGNQGADWLGILKRLLHAVQLLLGFAHRLIQVGRRQGRNVFAARDGQNVHLVVNDKTRVAAAERQDEALVKAGNDVVVGLGTVPVVDVHGQVVELLQAVHTLEQQDDEAATLNRLHGLGENVGRQCLEVLEDTHAKGVSENLLSLLVVDVADVVQGDEGFEGVHVVGLTDAALHLFLDLVLSLLSVTALRPVSTWSPMGLGCSGTGVPREVEELALVGPENRFVLLELHLRHDVVQVHDDVLAAVADHDEEASLLLLQAIADERGDARVSIECVRAILTEEKGNHLDLHLLLLLRHLGGVQSCWVVTASG</sequence>
<feature type="region of interest" description="Disordered" evidence="1">
    <location>
        <begin position="1"/>
        <end position="22"/>
    </location>
</feature>
<evidence type="ECO:0000313" key="3">
    <source>
        <dbReference type="Proteomes" id="UP000044602"/>
    </source>
</evidence>
<dbReference type="AlphaFoldDB" id="A0A0G4MRV6"/>
<feature type="compositionally biased region" description="Polar residues" evidence="1">
    <location>
        <begin position="1"/>
        <end position="12"/>
    </location>
</feature>
<accession>A0A0G4MRV6</accession>
<evidence type="ECO:0000256" key="1">
    <source>
        <dbReference type="SAM" id="MobiDB-lite"/>
    </source>
</evidence>
<organism evidence="2 3">
    <name type="scientific">Verticillium longisporum</name>
    <name type="common">Verticillium dahliae var. longisporum</name>
    <dbReference type="NCBI Taxonomy" id="100787"/>
    <lineage>
        <taxon>Eukaryota</taxon>
        <taxon>Fungi</taxon>
        <taxon>Dikarya</taxon>
        <taxon>Ascomycota</taxon>
        <taxon>Pezizomycotina</taxon>
        <taxon>Sordariomycetes</taxon>
        <taxon>Hypocreomycetidae</taxon>
        <taxon>Glomerellales</taxon>
        <taxon>Plectosphaerellaceae</taxon>
        <taxon>Verticillium</taxon>
    </lineage>
</organism>
<name>A0A0G4MRV6_VERLO</name>
<protein>
    <submittedName>
        <fullName evidence="2">Uncharacterized protein</fullName>
    </submittedName>
</protein>
<gene>
    <name evidence="2" type="ORF">BN1708_007250</name>
</gene>
<dbReference type="EMBL" id="CVQH01024416">
    <property type="protein sequence ID" value="CRK36922.1"/>
    <property type="molecule type" value="Genomic_DNA"/>
</dbReference>
<feature type="region of interest" description="Disordered" evidence="1">
    <location>
        <begin position="769"/>
        <end position="790"/>
    </location>
</feature>
<keyword evidence="3" id="KW-1185">Reference proteome</keyword>
<evidence type="ECO:0000313" key="2">
    <source>
        <dbReference type="EMBL" id="CRK36922.1"/>
    </source>
</evidence>
<reference evidence="2 3" key="1">
    <citation type="submission" date="2015-05" db="EMBL/GenBank/DDBJ databases">
        <authorList>
            <person name="Wang D.B."/>
            <person name="Wang M."/>
        </authorList>
    </citation>
    <scope>NUCLEOTIDE SEQUENCE [LARGE SCALE GENOMIC DNA]</scope>
    <source>
        <strain evidence="2">VL1</strain>
    </source>
</reference>